<dbReference type="AlphaFoldDB" id="A0AAE0H043"/>
<sequence length="193" mass="20640">MWCSQRPSKPVIALPLAKTAGVIPLAQGADTGVTACKAGAWSTRGALEGDSMHFEEGGEELLIPGNSKILQYSKWQHCAPLRAGLGLSVCLVLAVGRLMERTTGCGAPHGAHDGLWGASWSARRAVGRLMERTMGCGVPHEAHDGLCRASWSARWAVPRLMERTMGCAAPHGAHDGLCRASWSARWSGLEFWL</sequence>
<accession>A0AAE0H043</accession>
<comment type="caution">
    <text evidence="1">The sequence shown here is derived from an EMBL/GenBank/DDBJ whole genome shotgun (WGS) entry which is preliminary data.</text>
</comment>
<evidence type="ECO:0000313" key="2">
    <source>
        <dbReference type="Proteomes" id="UP001190700"/>
    </source>
</evidence>
<evidence type="ECO:0000313" key="1">
    <source>
        <dbReference type="EMBL" id="KAK3287397.1"/>
    </source>
</evidence>
<name>A0AAE0H043_9CHLO</name>
<dbReference type="EMBL" id="LGRX02000875">
    <property type="protein sequence ID" value="KAK3287397.1"/>
    <property type="molecule type" value="Genomic_DNA"/>
</dbReference>
<gene>
    <name evidence="1" type="ORF">CYMTET_5108</name>
</gene>
<reference evidence="1 2" key="1">
    <citation type="journal article" date="2015" name="Genome Biol. Evol.">
        <title>Comparative Genomics of a Bacterivorous Green Alga Reveals Evolutionary Causalities and Consequences of Phago-Mixotrophic Mode of Nutrition.</title>
        <authorList>
            <person name="Burns J.A."/>
            <person name="Paasch A."/>
            <person name="Narechania A."/>
            <person name="Kim E."/>
        </authorList>
    </citation>
    <scope>NUCLEOTIDE SEQUENCE [LARGE SCALE GENOMIC DNA]</scope>
    <source>
        <strain evidence="1 2">PLY_AMNH</strain>
    </source>
</reference>
<proteinExistence type="predicted"/>
<protein>
    <submittedName>
        <fullName evidence="1">Uncharacterized protein</fullName>
    </submittedName>
</protein>
<organism evidence="1 2">
    <name type="scientific">Cymbomonas tetramitiformis</name>
    <dbReference type="NCBI Taxonomy" id="36881"/>
    <lineage>
        <taxon>Eukaryota</taxon>
        <taxon>Viridiplantae</taxon>
        <taxon>Chlorophyta</taxon>
        <taxon>Pyramimonadophyceae</taxon>
        <taxon>Pyramimonadales</taxon>
        <taxon>Pyramimonadaceae</taxon>
        <taxon>Cymbomonas</taxon>
    </lineage>
</organism>
<dbReference type="Proteomes" id="UP001190700">
    <property type="component" value="Unassembled WGS sequence"/>
</dbReference>
<keyword evidence="2" id="KW-1185">Reference proteome</keyword>